<comment type="caution">
    <text evidence="1">The sequence shown here is derived from an EMBL/GenBank/DDBJ whole genome shotgun (WGS) entry which is preliminary data.</text>
</comment>
<organism evidence="1 2">
    <name type="scientific">Trichonephila clavata</name>
    <name type="common">Joro spider</name>
    <name type="synonym">Nephila clavata</name>
    <dbReference type="NCBI Taxonomy" id="2740835"/>
    <lineage>
        <taxon>Eukaryota</taxon>
        <taxon>Metazoa</taxon>
        <taxon>Ecdysozoa</taxon>
        <taxon>Arthropoda</taxon>
        <taxon>Chelicerata</taxon>
        <taxon>Arachnida</taxon>
        <taxon>Araneae</taxon>
        <taxon>Araneomorphae</taxon>
        <taxon>Entelegynae</taxon>
        <taxon>Araneoidea</taxon>
        <taxon>Nephilidae</taxon>
        <taxon>Trichonephila</taxon>
    </lineage>
</organism>
<dbReference type="Proteomes" id="UP000887116">
    <property type="component" value="Unassembled WGS sequence"/>
</dbReference>
<reference evidence="1" key="1">
    <citation type="submission" date="2020-07" db="EMBL/GenBank/DDBJ databases">
        <title>Multicomponent nature underlies the extraordinary mechanical properties of spider dragline silk.</title>
        <authorList>
            <person name="Kono N."/>
            <person name="Nakamura H."/>
            <person name="Mori M."/>
            <person name="Yoshida Y."/>
            <person name="Ohtoshi R."/>
            <person name="Malay A.D."/>
            <person name="Moran D.A.P."/>
            <person name="Tomita M."/>
            <person name="Numata K."/>
            <person name="Arakawa K."/>
        </authorList>
    </citation>
    <scope>NUCLEOTIDE SEQUENCE</scope>
</reference>
<proteinExistence type="predicted"/>
<dbReference type="AlphaFoldDB" id="A0A8X6G8M7"/>
<keyword evidence="2" id="KW-1185">Reference proteome</keyword>
<accession>A0A8X6G8M7</accession>
<protein>
    <submittedName>
        <fullName evidence="1">Uncharacterized protein</fullName>
    </submittedName>
</protein>
<sequence>MCIKCRINFGHQCALTITSISYIVNIPVATAAALSAACSDCLAGHNADHNRISSEPIPVEFEFLRRGSVEIVLLCVRHYSE</sequence>
<dbReference type="EMBL" id="BMAO01024935">
    <property type="protein sequence ID" value="GFQ98861.1"/>
    <property type="molecule type" value="Genomic_DNA"/>
</dbReference>
<evidence type="ECO:0000313" key="1">
    <source>
        <dbReference type="EMBL" id="GFQ98861.1"/>
    </source>
</evidence>
<name>A0A8X6G8M7_TRICU</name>
<gene>
    <name evidence="1" type="ORF">TNCT_377921</name>
</gene>
<evidence type="ECO:0000313" key="2">
    <source>
        <dbReference type="Proteomes" id="UP000887116"/>
    </source>
</evidence>